<evidence type="ECO:0008006" key="4">
    <source>
        <dbReference type="Google" id="ProtNLM"/>
    </source>
</evidence>
<feature type="compositionally biased region" description="Polar residues" evidence="1">
    <location>
        <begin position="1"/>
        <end position="12"/>
    </location>
</feature>
<evidence type="ECO:0000256" key="1">
    <source>
        <dbReference type="SAM" id="MobiDB-lite"/>
    </source>
</evidence>
<keyword evidence="3" id="KW-1185">Reference proteome</keyword>
<gene>
    <name evidence="2" type="ORF">ACG04R_20645</name>
</gene>
<organism evidence="2 3">
    <name type="scientific">Pelomonas candidula</name>
    <dbReference type="NCBI Taxonomy" id="3299025"/>
    <lineage>
        <taxon>Bacteria</taxon>
        <taxon>Pseudomonadati</taxon>
        <taxon>Pseudomonadota</taxon>
        <taxon>Betaproteobacteria</taxon>
        <taxon>Burkholderiales</taxon>
        <taxon>Sphaerotilaceae</taxon>
        <taxon>Roseateles</taxon>
    </lineage>
</organism>
<evidence type="ECO:0000313" key="3">
    <source>
        <dbReference type="Proteomes" id="UP001606134"/>
    </source>
</evidence>
<dbReference type="SUPFAM" id="SSF69279">
    <property type="entry name" value="Phage tail proteins"/>
    <property type="match status" value="1"/>
</dbReference>
<comment type="caution">
    <text evidence="2">The sequence shown here is derived from an EMBL/GenBank/DDBJ whole genome shotgun (WGS) entry which is preliminary data.</text>
</comment>
<evidence type="ECO:0000313" key="2">
    <source>
        <dbReference type="EMBL" id="MFG6489107.1"/>
    </source>
</evidence>
<accession>A0ABW7HGR4</accession>
<name>A0ABW7HGR4_9BURK</name>
<feature type="region of interest" description="Disordered" evidence="1">
    <location>
        <begin position="1"/>
        <end position="23"/>
    </location>
</feature>
<sequence length="351" mass="36029">MAASSPRFSFTAGSLGADSDSPASAPVRFVVERSLDVPIDCLRVDLGASGGAAVGDDVTLDLGVGDAGLERVFTGSVAELRPRLGGCRLFCVGMMLALVDLRVASFYQETSAGDVVRDLLGQAALDAGDISDGVTLPRYAVERRVGAHAQLRRLAERLGFSLFADRQGKVHFKGLGAAAALGSGGIGGALAGAASSLLEGGTTTLEYGKHLLAAEGSLRPPLARTIVVGGESPTSGQGEDKSFWLTAKDSDYEDSAGSGDDWLITDTAARTKDMAGRFAAGYAASFGRRTTAVRASVLGNATLELGDAWGLSGAPEEGLNRSGMVAGLRHRFGAQEGFVTDLVLAVEEASS</sequence>
<dbReference type="RefSeq" id="WP_394415296.1">
    <property type="nucleotide sequence ID" value="NZ_JBIGIC010000011.1"/>
</dbReference>
<protein>
    <recommendedName>
        <fullName evidence="4">Phage late control D family protein</fullName>
    </recommendedName>
</protein>
<proteinExistence type="predicted"/>
<dbReference type="Proteomes" id="UP001606134">
    <property type="component" value="Unassembled WGS sequence"/>
</dbReference>
<dbReference type="EMBL" id="JBIGIC010000011">
    <property type="protein sequence ID" value="MFG6489107.1"/>
    <property type="molecule type" value="Genomic_DNA"/>
</dbReference>
<reference evidence="2 3" key="1">
    <citation type="submission" date="2024-08" db="EMBL/GenBank/DDBJ databases">
        <authorList>
            <person name="Lu H."/>
        </authorList>
    </citation>
    <scope>NUCLEOTIDE SEQUENCE [LARGE SCALE GENOMIC DNA]</scope>
    <source>
        <strain evidence="2 3">BYS78W</strain>
    </source>
</reference>